<sequence>MEKLLDNKTILVAGAGGLLGTRLVPALLKQGAKVIAVDINLKAMLERMVALGVDVNNRKLSCSELDITLEESVKTFFEQHDILIDGAVNSAYPRNKTYGKHFFDVSLESFNENLSLHLGSAFSFTKQCAAYFKQNQRPFSLVNISSIYGVIAPKFEIYNNTLMTMPVEYAAIKSAIQHLSKYAVAYVGDSRFRINCVSPGGIFDHQPEAFLKAYKEKTHGAGMLEVEEVIGSVLFLLSEQSKYVTGQNIVIDDGFSL</sequence>
<dbReference type="SUPFAM" id="SSF51735">
    <property type="entry name" value="NAD(P)-binding Rossmann-fold domains"/>
    <property type="match status" value="1"/>
</dbReference>
<dbReference type="PANTHER" id="PTHR24321:SF8">
    <property type="entry name" value="ESTRADIOL 17-BETA-DEHYDROGENASE 8-RELATED"/>
    <property type="match status" value="1"/>
</dbReference>
<keyword evidence="4" id="KW-1185">Reference proteome</keyword>
<comment type="caution">
    <text evidence="3">The sequence shown here is derived from an EMBL/GenBank/DDBJ whole genome shotgun (WGS) entry which is preliminary data.</text>
</comment>
<accession>A0A9X2JRT5</accession>
<dbReference type="GO" id="GO:0016491">
    <property type="term" value="F:oxidoreductase activity"/>
    <property type="evidence" value="ECO:0007669"/>
    <property type="project" value="UniProtKB-KW"/>
</dbReference>
<comment type="similarity">
    <text evidence="1">Belongs to the short-chain dehydrogenases/reductases (SDR) family.</text>
</comment>
<dbReference type="Pfam" id="PF13561">
    <property type="entry name" value="adh_short_C2"/>
    <property type="match status" value="1"/>
</dbReference>
<evidence type="ECO:0000256" key="1">
    <source>
        <dbReference type="ARBA" id="ARBA00006484"/>
    </source>
</evidence>
<dbReference type="RefSeq" id="WP_253617714.1">
    <property type="nucleotide sequence ID" value="NZ_JAMZDE010000003.1"/>
</dbReference>
<dbReference type="PRINTS" id="PR00081">
    <property type="entry name" value="GDHRDH"/>
</dbReference>
<evidence type="ECO:0000313" key="3">
    <source>
        <dbReference type="EMBL" id="MCP1338549.1"/>
    </source>
</evidence>
<dbReference type="InterPro" id="IPR002347">
    <property type="entry name" value="SDR_fam"/>
</dbReference>
<name>A0A9X2JRT5_9GAMM</name>
<dbReference type="InterPro" id="IPR036291">
    <property type="entry name" value="NAD(P)-bd_dom_sf"/>
</dbReference>
<protein>
    <submittedName>
        <fullName evidence="3">Oxidoreductase</fullName>
    </submittedName>
</protein>
<dbReference type="EMBL" id="JAMZDE010000003">
    <property type="protein sequence ID" value="MCP1338549.1"/>
    <property type="molecule type" value="Genomic_DNA"/>
</dbReference>
<evidence type="ECO:0000256" key="2">
    <source>
        <dbReference type="ARBA" id="ARBA00023002"/>
    </source>
</evidence>
<dbReference type="NCBIfam" id="NF006619">
    <property type="entry name" value="PRK09186.1"/>
    <property type="match status" value="1"/>
</dbReference>
<gene>
    <name evidence="3" type="ORF">NJR55_02995</name>
</gene>
<organism evidence="3 4">
    <name type="scientific">Idiomarina rhizosphaerae</name>
    <dbReference type="NCBI Taxonomy" id="2961572"/>
    <lineage>
        <taxon>Bacteria</taxon>
        <taxon>Pseudomonadati</taxon>
        <taxon>Pseudomonadota</taxon>
        <taxon>Gammaproteobacteria</taxon>
        <taxon>Alteromonadales</taxon>
        <taxon>Idiomarinaceae</taxon>
        <taxon>Idiomarina</taxon>
    </lineage>
</organism>
<dbReference type="Gene3D" id="3.40.50.720">
    <property type="entry name" value="NAD(P)-binding Rossmann-like Domain"/>
    <property type="match status" value="1"/>
</dbReference>
<keyword evidence="2" id="KW-0560">Oxidoreductase</keyword>
<dbReference type="Proteomes" id="UP001139474">
    <property type="component" value="Unassembled WGS sequence"/>
</dbReference>
<proteinExistence type="inferred from homology"/>
<evidence type="ECO:0000313" key="4">
    <source>
        <dbReference type="Proteomes" id="UP001139474"/>
    </source>
</evidence>
<dbReference type="AlphaFoldDB" id="A0A9X2JRT5"/>
<reference evidence="3" key="1">
    <citation type="submission" date="2022-06" db="EMBL/GenBank/DDBJ databases">
        <title>Idiomarina rhizosphaerae M1R2S28.</title>
        <authorList>
            <person name="Sun J.-Q."/>
            <person name="Li L.-F."/>
        </authorList>
    </citation>
    <scope>NUCLEOTIDE SEQUENCE</scope>
    <source>
        <strain evidence="3">M1R2S28</strain>
    </source>
</reference>
<dbReference type="PANTHER" id="PTHR24321">
    <property type="entry name" value="DEHYDROGENASES, SHORT CHAIN"/>
    <property type="match status" value="1"/>
</dbReference>